<evidence type="ECO:0000313" key="3">
    <source>
        <dbReference type="EMBL" id="OQR79549.1"/>
    </source>
</evidence>
<feature type="region of interest" description="Disordered" evidence="1">
    <location>
        <begin position="79"/>
        <end position="133"/>
    </location>
</feature>
<dbReference type="InParanoid" id="A0A1V9Y1D7"/>
<comment type="caution">
    <text evidence="3">The sequence shown here is derived from an EMBL/GenBank/DDBJ whole genome shotgun (WGS) entry which is preliminary data.</text>
</comment>
<feature type="compositionally biased region" description="Polar residues" evidence="1">
    <location>
        <begin position="172"/>
        <end position="199"/>
    </location>
</feature>
<reference evidence="3 4" key="1">
    <citation type="journal article" date="2017" name="Gigascience">
        <title>Draft genome of the honey bee ectoparasitic mite, Tropilaelaps mercedesae, is shaped by the parasitic life history.</title>
        <authorList>
            <person name="Dong X."/>
            <person name="Armstrong S.D."/>
            <person name="Xia D."/>
            <person name="Makepeace B.L."/>
            <person name="Darby A.C."/>
            <person name="Kadowaki T."/>
        </authorList>
    </citation>
    <scope>NUCLEOTIDE SEQUENCE [LARGE SCALE GENOMIC DNA]</scope>
    <source>
        <strain evidence="3">Wuxi-XJTLU</strain>
    </source>
</reference>
<sequence length="199" mass="21882">MRHKAEWRNYALTVLRACGEVVLIFAFLPEIDARLHLIGAGAGFALACTHQRPPRYIKQEIRPSDITIERPESNVSAKIIGPEGSSILSPDSDAETSGIRRSKLKIVTRRTSKKPPSKPPLESREPSTSRASFPLLPPKVILVLGSTPPMYVPVSIQGTPQPYPARPAGMLRTSQPPTPQNQMTTRPRGSRSPPSCYTR</sequence>
<evidence type="ECO:0000256" key="2">
    <source>
        <dbReference type="SAM" id="Phobius"/>
    </source>
</evidence>
<dbReference type="Proteomes" id="UP000192247">
    <property type="component" value="Unassembled WGS sequence"/>
</dbReference>
<keyword evidence="2" id="KW-0472">Membrane</keyword>
<proteinExistence type="predicted"/>
<gene>
    <name evidence="3" type="ORF">BIW11_05662</name>
</gene>
<evidence type="ECO:0000256" key="1">
    <source>
        <dbReference type="SAM" id="MobiDB-lite"/>
    </source>
</evidence>
<dbReference type="AlphaFoldDB" id="A0A1V9Y1D7"/>
<feature type="compositionally biased region" description="Basic residues" evidence="1">
    <location>
        <begin position="100"/>
        <end position="116"/>
    </location>
</feature>
<evidence type="ECO:0000313" key="4">
    <source>
        <dbReference type="Proteomes" id="UP000192247"/>
    </source>
</evidence>
<organism evidence="3 4">
    <name type="scientific">Tropilaelaps mercedesae</name>
    <dbReference type="NCBI Taxonomy" id="418985"/>
    <lineage>
        <taxon>Eukaryota</taxon>
        <taxon>Metazoa</taxon>
        <taxon>Ecdysozoa</taxon>
        <taxon>Arthropoda</taxon>
        <taxon>Chelicerata</taxon>
        <taxon>Arachnida</taxon>
        <taxon>Acari</taxon>
        <taxon>Parasitiformes</taxon>
        <taxon>Mesostigmata</taxon>
        <taxon>Gamasina</taxon>
        <taxon>Dermanyssoidea</taxon>
        <taxon>Laelapidae</taxon>
        <taxon>Tropilaelaps</taxon>
    </lineage>
</organism>
<accession>A0A1V9Y1D7</accession>
<keyword evidence="2" id="KW-1133">Transmembrane helix</keyword>
<name>A0A1V9Y1D7_9ACAR</name>
<keyword evidence="4" id="KW-1185">Reference proteome</keyword>
<feature type="transmembrane region" description="Helical" evidence="2">
    <location>
        <begin position="7"/>
        <end position="27"/>
    </location>
</feature>
<dbReference type="EMBL" id="MNPL01000963">
    <property type="protein sequence ID" value="OQR79549.1"/>
    <property type="molecule type" value="Genomic_DNA"/>
</dbReference>
<feature type="region of interest" description="Disordered" evidence="1">
    <location>
        <begin position="152"/>
        <end position="199"/>
    </location>
</feature>
<protein>
    <submittedName>
        <fullName evidence="3">Uncharacterized protein</fullName>
    </submittedName>
</protein>
<keyword evidence="2" id="KW-0812">Transmembrane</keyword>